<proteinExistence type="predicted"/>
<feature type="region of interest" description="Disordered" evidence="1">
    <location>
        <begin position="254"/>
        <end position="277"/>
    </location>
</feature>
<dbReference type="AlphaFoldDB" id="A0A6B0YWA8"/>
<protein>
    <submittedName>
        <fullName evidence="3">NTP transferase domain-containing protein</fullName>
    </submittedName>
</protein>
<dbReference type="SUPFAM" id="SSF53448">
    <property type="entry name" value="Nucleotide-diphospho-sugar transferases"/>
    <property type="match status" value="1"/>
</dbReference>
<dbReference type="Pfam" id="PF12804">
    <property type="entry name" value="NTP_transf_3"/>
    <property type="match status" value="1"/>
</dbReference>
<dbReference type="Gene3D" id="3.90.550.10">
    <property type="entry name" value="Spore Coat Polysaccharide Biosynthesis Protein SpsA, Chain A"/>
    <property type="match status" value="1"/>
</dbReference>
<dbReference type="InterPro" id="IPR029044">
    <property type="entry name" value="Nucleotide-diphossugar_trans"/>
</dbReference>
<dbReference type="GO" id="GO:0016779">
    <property type="term" value="F:nucleotidyltransferase activity"/>
    <property type="evidence" value="ECO:0007669"/>
    <property type="project" value="UniProtKB-ARBA"/>
</dbReference>
<accession>A0A6B0YWA8</accession>
<sequence>MQERFDVFITAGYDPDKQDRVCAAAGVAHKSLVPVVEMPMAWHVVQALAESDRIGEVVIVGLEPGEIDFGVPVHHVPNQPSLWASQNAGLRKLRELNPDDRYVIALSADIALLTGQIVDSFIEACEPFEQDVYWGIVRKDVMLAAFPESRRTYLPLREGSFCSSDLYLGRLTAGFHIQERIRYFIENRKNVLALVWKLGLPTMVRFLLRRLSIADIVDVAYRIAGVRGGPVVLPLAEAGMDVDKPEQLTQVREYLKRNPDHPANTRARGRPAAPGEV</sequence>
<dbReference type="EMBL" id="VXRG01000130">
    <property type="protein sequence ID" value="MXY94917.1"/>
    <property type="molecule type" value="Genomic_DNA"/>
</dbReference>
<reference evidence="3" key="1">
    <citation type="submission" date="2019-09" db="EMBL/GenBank/DDBJ databases">
        <title>Characterisation of the sponge microbiome using genome-centric metagenomics.</title>
        <authorList>
            <person name="Engelberts J.P."/>
            <person name="Robbins S.J."/>
            <person name="De Goeij J.M."/>
            <person name="Aranda M."/>
            <person name="Bell S.C."/>
            <person name="Webster N.S."/>
        </authorList>
    </citation>
    <scope>NUCLEOTIDE SEQUENCE</scope>
    <source>
        <strain evidence="3">SB0664_bin_27</strain>
    </source>
</reference>
<gene>
    <name evidence="3" type="ORF">F4Y42_15875</name>
</gene>
<evidence type="ECO:0000313" key="3">
    <source>
        <dbReference type="EMBL" id="MXY94917.1"/>
    </source>
</evidence>
<evidence type="ECO:0000259" key="2">
    <source>
        <dbReference type="Pfam" id="PF12804"/>
    </source>
</evidence>
<name>A0A6B0YWA8_9CHLR</name>
<organism evidence="3">
    <name type="scientific">Caldilineaceae bacterium SB0664_bin_27</name>
    <dbReference type="NCBI Taxonomy" id="2605260"/>
    <lineage>
        <taxon>Bacteria</taxon>
        <taxon>Bacillati</taxon>
        <taxon>Chloroflexota</taxon>
        <taxon>Caldilineae</taxon>
        <taxon>Caldilineales</taxon>
        <taxon>Caldilineaceae</taxon>
    </lineage>
</organism>
<feature type="domain" description="MobA-like NTP transferase" evidence="2">
    <location>
        <begin position="29"/>
        <end position="134"/>
    </location>
</feature>
<keyword evidence="3" id="KW-0808">Transferase</keyword>
<dbReference type="InterPro" id="IPR025877">
    <property type="entry name" value="MobA-like_NTP_Trfase"/>
</dbReference>
<comment type="caution">
    <text evidence="3">The sequence shown here is derived from an EMBL/GenBank/DDBJ whole genome shotgun (WGS) entry which is preliminary data.</text>
</comment>
<evidence type="ECO:0000256" key="1">
    <source>
        <dbReference type="SAM" id="MobiDB-lite"/>
    </source>
</evidence>